<dbReference type="Proteomes" id="UP000239735">
    <property type="component" value="Unassembled WGS sequence"/>
</dbReference>
<dbReference type="EMBL" id="OKRB01000118">
    <property type="protein sequence ID" value="SPE27290.1"/>
    <property type="molecule type" value="Genomic_DNA"/>
</dbReference>
<dbReference type="InterPro" id="IPR036388">
    <property type="entry name" value="WH-like_DNA-bd_sf"/>
</dbReference>
<reference evidence="3" key="1">
    <citation type="submission" date="2018-02" db="EMBL/GenBank/DDBJ databases">
        <authorList>
            <person name="Hausmann B."/>
        </authorList>
    </citation>
    <scope>NUCLEOTIDE SEQUENCE [LARGE SCALE GENOMIC DNA]</scope>
    <source>
        <strain evidence="3">Peat soil MAG SbA5</strain>
    </source>
</reference>
<proteinExistence type="predicted"/>
<dbReference type="InterPro" id="IPR052509">
    <property type="entry name" value="Metal_resp_DNA-bind_regulator"/>
</dbReference>
<protein>
    <submittedName>
        <fullName evidence="2">Transcriptional regulator, PadR family (Modular protein)</fullName>
    </submittedName>
</protein>
<dbReference type="NCBIfam" id="TIGR03433">
    <property type="entry name" value="padR_acidobact"/>
    <property type="match status" value="1"/>
</dbReference>
<dbReference type="Gene3D" id="1.10.10.10">
    <property type="entry name" value="Winged helix-like DNA-binding domain superfamily/Winged helix DNA-binding domain"/>
    <property type="match status" value="1"/>
</dbReference>
<dbReference type="PANTHER" id="PTHR33169:SF14">
    <property type="entry name" value="TRANSCRIPTIONAL REGULATOR RV3488"/>
    <property type="match status" value="1"/>
</dbReference>
<dbReference type="InterPro" id="IPR036390">
    <property type="entry name" value="WH_DNA-bd_sf"/>
</dbReference>
<dbReference type="PANTHER" id="PTHR33169">
    <property type="entry name" value="PADR-FAMILY TRANSCRIPTIONAL REGULATOR"/>
    <property type="match status" value="1"/>
</dbReference>
<feature type="domain" description="Transcription regulator PadR N-terminal" evidence="1">
    <location>
        <begin position="58"/>
        <end position="130"/>
    </location>
</feature>
<sequence>METLQSVMTNPVCGAFWHGASPARFDIRLELVVYSSRMSTRTADKQLELMQGTLDLLILQTLAAGRAHGHAIACTIERRSDEVLQVGHGSLYPALQRLLKVGFIAAEDGISENNRKARFYRLTAKGRRQLFAEASKWQRFSDAIARVLAPVAEESS</sequence>
<dbReference type="AlphaFoldDB" id="A0A2N9LVQ0"/>
<dbReference type="Pfam" id="PF03551">
    <property type="entry name" value="PadR"/>
    <property type="match status" value="1"/>
</dbReference>
<evidence type="ECO:0000313" key="3">
    <source>
        <dbReference type="Proteomes" id="UP000239735"/>
    </source>
</evidence>
<dbReference type="InterPro" id="IPR005149">
    <property type="entry name" value="Tscrpt_reg_PadR_N"/>
</dbReference>
<dbReference type="SUPFAM" id="SSF46785">
    <property type="entry name" value="Winged helix' DNA-binding domain"/>
    <property type="match status" value="1"/>
</dbReference>
<gene>
    <name evidence="2" type="ORF">SBA5_590014</name>
</gene>
<accession>A0A2N9LVQ0</accession>
<name>A0A2N9LVQ0_9BACT</name>
<dbReference type="InterPro" id="IPR017799">
    <property type="entry name" value="Tscrpt_reg_PadR_acidobac-type"/>
</dbReference>
<evidence type="ECO:0000259" key="1">
    <source>
        <dbReference type="Pfam" id="PF03551"/>
    </source>
</evidence>
<organism evidence="2 3">
    <name type="scientific">Candidatus Sulfuritelmatomonas gaucii</name>
    <dbReference type="NCBI Taxonomy" id="2043161"/>
    <lineage>
        <taxon>Bacteria</taxon>
        <taxon>Pseudomonadati</taxon>
        <taxon>Acidobacteriota</taxon>
        <taxon>Terriglobia</taxon>
        <taxon>Terriglobales</taxon>
        <taxon>Acidobacteriaceae</taxon>
        <taxon>Candidatus Sulfuritelmatomonas</taxon>
    </lineage>
</organism>
<evidence type="ECO:0000313" key="2">
    <source>
        <dbReference type="EMBL" id="SPE27290.1"/>
    </source>
</evidence>